<keyword evidence="2" id="KW-1185">Reference proteome</keyword>
<evidence type="ECO:0000313" key="2">
    <source>
        <dbReference type="Proteomes" id="UP000595001"/>
    </source>
</evidence>
<sequence length="213" mass="22220">MTDIRLRALALVALAVLGGGAGYAGTVLGVGGSLTEQAPAGEFRVSDGGVSVSGTNGTVTVVENMTGVTAVEMRATDGRLAVETTDRVLSPADRDRAKTVARTDDRVRQRLAELGEYELTVEPIYGISADRVRSTNVSVDGNWTVTADNGTEAGGARTFEVRNATVETRDGSVTVSEQSYDGHVEVAARNATGAVAFEAQIDLETDEVVVVTE</sequence>
<dbReference type="GeneID" id="60588087"/>
<dbReference type="EMBL" id="CP065856">
    <property type="protein sequence ID" value="QPV64228.1"/>
    <property type="molecule type" value="Genomic_DNA"/>
</dbReference>
<evidence type="ECO:0000313" key="1">
    <source>
        <dbReference type="EMBL" id="QPV64228.1"/>
    </source>
</evidence>
<proteinExistence type="predicted"/>
<dbReference type="AlphaFoldDB" id="A0A7T3KWM7"/>
<name>A0A7T3KWM7_9EURY</name>
<protein>
    <submittedName>
        <fullName evidence="1">Uncharacterized protein</fullName>
    </submittedName>
</protein>
<dbReference type="Proteomes" id="UP000595001">
    <property type="component" value="Chromosome"/>
</dbReference>
<reference evidence="1 2" key="1">
    <citation type="submission" date="2020-12" db="EMBL/GenBank/DDBJ databases">
        <title>Halosimplex halophilum sp. nov. and Halosimplex salinum sp. nov., two new members of the genus Halosimplex.</title>
        <authorList>
            <person name="Cui H.L."/>
        </authorList>
    </citation>
    <scope>NUCLEOTIDE SEQUENCE [LARGE SCALE GENOMIC DNA]</scope>
    <source>
        <strain evidence="1 2">YGH94</strain>
    </source>
</reference>
<dbReference type="RefSeq" id="WP_198063001.1">
    <property type="nucleotide sequence ID" value="NZ_CP065856.1"/>
</dbReference>
<gene>
    <name evidence="1" type="ORF">I7X12_06300</name>
</gene>
<organism evidence="1 2">
    <name type="scientific">Halosimplex litoreum</name>
    <dbReference type="NCBI Taxonomy" id="1198301"/>
    <lineage>
        <taxon>Archaea</taxon>
        <taxon>Methanobacteriati</taxon>
        <taxon>Methanobacteriota</taxon>
        <taxon>Stenosarchaea group</taxon>
        <taxon>Halobacteria</taxon>
        <taxon>Halobacteriales</taxon>
        <taxon>Haloarculaceae</taxon>
        <taxon>Halosimplex</taxon>
    </lineage>
</organism>
<dbReference type="KEGG" id="hlt:I7X12_06300"/>
<dbReference type="OrthoDB" id="241820at2157"/>
<accession>A0A7T3KWM7</accession>